<dbReference type="InterPro" id="IPR019290">
    <property type="entry name" value="GlycosylTrfase-like_prok"/>
</dbReference>
<dbReference type="PANTHER" id="PTHR43685:SF2">
    <property type="entry name" value="GLYCOSYLTRANSFERASE 2-LIKE DOMAIN-CONTAINING PROTEIN"/>
    <property type="match status" value="1"/>
</dbReference>
<feature type="domain" description="Glycosyltransferase 2-like prokaryotic type" evidence="1">
    <location>
        <begin position="5"/>
        <end position="251"/>
    </location>
</feature>
<dbReference type="Gene3D" id="3.90.550.10">
    <property type="entry name" value="Spore Coat Polysaccharide Biosynthesis Protein SpsA, Chain A"/>
    <property type="match status" value="1"/>
</dbReference>
<evidence type="ECO:0000259" key="1">
    <source>
        <dbReference type="Pfam" id="PF10111"/>
    </source>
</evidence>
<dbReference type="SUPFAM" id="SSF53448">
    <property type="entry name" value="Nucleotide-diphospho-sugar transferases"/>
    <property type="match status" value="1"/>
</dbReference>
<protein>
    <submittedName>
        <fullName evidence="2">Glycosyl transferase family A</fullName>
    </submittedName>
</protein>
<sequence length="315" mass="35806">MSLISIVIPTYNSEKTIRHTIESVLQQTFSDFELIIINDGSTDSTLKVVSQFQDSRIKVFSFDNAGGNVSRNRGLKQAIGEFVSFLDADDLWTPDKLESQLNALKENPQAVVAYSWTDYIDEQGKFLLSGTHITANGNVYEKLLISNFLENGSNPLIRREVLVELGGFDENLTAAQDWDMWLRLAQKFNFIAVPHVQILYRISANSLSTNLARQEKASLQVLNKACSTNTQDLSHLRRKSLTNLYKYLTCKALQQPFNRKKGLAAARFLWKYIFNDSSRFNHTNLILKLLFKITLIIIFPSTLSTSLLTRIKTKV</sequence>
<evidence type="ECO:0000313" key="3">
    <source>
        <dbReference type="Proteomes" id="UP000235081"/>
    </source>
</evidence>
<dbReference type="RefSeq" id="WP_102180533.1">
    <property type="nucleotide sequence ID" value="NZ_NMQE01000100.1"/>
</dbReference>
<gene>
    <name evidence="2" type="ORF">CEN46_03975</name>
</gene>
<reference evidence="2 3" key="1">
    <citation type="submission" date="2017-07" db="EMBL/GenBank/DDBJ databases">
        <title>Genomes of Fischerella (Mastigocladus) sp. strains.</title>
        <authorList>
            <person name="Miller S.R."/>
        </authorList>
    </citation>
    <scope>NUCLEOTIDE SEQUENCE [LARGE SCALE GENOMIC DNA]</scope>
    <source>
        <strain evidence="2 3">CCMEE 5318</strain>
    </source>
</reference>
<dbReference type="Pfam" id="PF10111">
    <property type="entry name" value="Glyco_tranf_2_2"/>
    <property type="match status" value="1"/>
</dbReference>
<dbReference type="PANTHER" id="PTHR43685">
    <property type="entry name" value="GLYCOSYLTRANSFERASE"/>
    <property type="match status" value="1"/>
</dbReference>
<evidence type="ECO:0000313" key="2">
    <source>
        <dbReference type="EMBL" id="PMB26376.1"/>
    </source>
</evidence>
<dbReference type="AlphaFoldDB" id="A0A2N6LMB3"/>
<name>A0A2N6LMB3_9CYAN</name>
<accession>A0A2N6LMB3</accession>
<comment type="caution">
    <text evidence="2">The sequence shown here is derived from an EMBL/GenBank/DDBJ whole genome shotgun (WGS) entry which is preliminary data.</text>
</comment>
<dbReference type="CDD" id="cd00761">
    <property type="entry name" value="Glyco_tranf_GTA_type"/>
    <property type="match status" value="1"/>
</dbReference>
<dbReference type="InterPro" id="IPR050834">
    <property type="entry name" value="Glycosyltransf_2"/>
</dbReference>
<dbReference type="InterPro" id="IPR029044">
    <property type="entry name" value="Nucleotide-diphossugar_trans"/>
</dbReference>
<dbReference type="Proteomes" id="UP000235081">
    <property type="component" value="Unassembled WGS sequence"/>
</dbReference>
<proteinExistence type="predicted"/>
<dbReference type="EMBL" id="NMQE01000100">
    <property type="protein sequence ID" value="PMB26376.1"/>
    <property type="molecule type" value="Genomic_DNA"/>
</dbReference>
<dbReference type="GO" id="GO:0016740">
    <property type="term" value="F:transferase activity"/>
    <property type="evidence" value="ECO:0007669"/>
    <property type="project" value="UniProtKB-KW"/>
</dbReference>
<organism evidence="2 3">
    <name type="scientific">Fischerella thermalis CCMEE 5318</name>
    <dbReference type="NCBI Taxonomy" id="2019666"/>
    <lineage>
        <taxon>Bacteria</taxon>
        <taxon>Bacillati</taxon>
        <taxon>Cyanobacteriota</taxon>
        <taxon>Cyanophyceae</taxon>
        <taxon>Nostocales</taxon>
        <taxon>Hapalosiphonaceae</taxon>
        <taxon>Fischerella</taxon>
    </lineage>
</organism>
<keyword evidence="2" id="KW-0808">Transferase</keyword>